<protein>
    <submittedName>
        <fullName evidence="4">Carbohydrate kinase</fullName>
    </submittedName>
</protein>
<evidence type="ECO:0000259" key="3">
    <source>
        <dbReference type="Pfam" id="PF00294"/>
    </source>
</evidence>
<evidence type="ECO:0000256" key="2">
    <source>
        <dbReference type="ARBA" id="ARBA00022777"/>
    </source>
</evidence>
<gene>
    <name evidence="4" type="ORF">DYI23_08035</name>
</gene>
<evidence type="ECO:0000313" key="4">
    <source>
        <dbReference type="EMBL" id="MBS8260163.1"/>
    </source>
</evidence>
<sequence>MHPARPQASPPRPIACFGAVHWDIIAHADRPILRDTSTPADLDQKPGGVATNVARVLARLGVPTTLIGVTGADPAAASIRAQLERDGVEPHLLERTGQATGQYLALHDPDGGLAAACIDDKVLTSAPADFFIETARQMPDDALWFVDANLPLAILDAIAPKASLVADAVSVAKAPRLKSLLPKLELLLLNRAEAEALLDAPADTPALDLSADLLDLGVGAVVITSGSEPLHMRNSGQILDLAPPAASIVDVTGAGDALIAGTLAGLARGFELDASLQIGQKAALETLQASGAVADTLTWSAICPD</sequence>
<dbReference type="PROSITE" id="PS00583">
    <property type="entry name" value="PFKB_KINASES_1"/>
    <property type="match status" value="1"/>
</dbReference>
<reference evidence="4" key="1">
    <citation type="submission" date="2018-08" db="EMBL/GenBank/DDBJ databases">
        <authorList>
            <person name="Jin W."/>
            <person name="Wang H."/>
            <person name="Yang Y."/>
            <person name="Li M."/>
            <person name="Liu J."/>
        </authorList>
    </citation>
    <scope>NUCLEOTIDE SEQUENCE</scope>
    <source>
        <strain evidence="4">AESS21</strain>
    </source>
</reference>
<proteinExistence type="predicted"/>
<feature type="domain" description="Carbohydrate kinase PfkB" evidence="3">
    <location>
        <begin position="14"/>
        <end position="295"/>
    </location>
</feature>
<keyword evidence="1" id="KW-0808">Transferase</keyword>
<evidence type="ECO:0000256" key="1">
    <source>
        <dbReference type="ARBA" id="ARBA00022679"/>
    </source>
</evidence>
<comment type="caution">
    <text evidence="4">The sequence shown here is derived from an EMBL/GenBank/DDBJ whole genome shotgun (WGS) entry which is preliminary data.</text>
</comment>
<dbReference type="EMBL" id="QTKU01000002">
    <property type="protein sequence ID" value="MBS8260163.1"/>
    <property type="molecule type" value="Genomic_DNA"/>
</dbReference>
<dbReference type="AlphaFoldDB" id="A0A944CDX6"/>
<dbReference type="Pfam" id="PF00294">
    <property type="entry name" value="PfkB"/>
    <property type="match status" value="1"/>
</dbReference>
<dbReference type="GO" id="GO:0016301">
    <property type="term" value="F:kinase activity"/>
    <property type="evidence" value="ECO:0007669"/>
    <property type="project" value="UniProtKB-KW"/>
</dbReference>
<dbReference type="Gene3D" id="3.40.1190.20">
    <property type="match status" value="1"/>
</dbReference>
<name>A0A944CDX6_9HYPH</name>
<dbReference type="PANTHER" id="PTHR10584:SF166">
    <property type="entry name" value="RIBOKINASE"/>
    <property type="match status" value="1"/>
</dbReference>
<organism evidence="4 5">
    <name type="scientific">Roseibium polysiphoniae</name>
    <dbReference type="NCBI Taxonomy" id="2571221"/>
    <lineage>
        <taxon>Bacteria</taxon>
        <taxon>Pseudomonadati</taxon>
        <taxon>Pseudomonadota</taxon>
        <taxon>Alphaproteobacteria</taxon>
        <taxon>Hyphomicrobiales</taxon>
        <taxon>Stappiaceae</taxon>
        <taxon>Roseibium</taxon>
    </lineage>
</organism>
<accession>A0A944CDX6</accession>
<reference evidence="4" key="2">
    <citation type="journal article" date="2021" name="Microorganisms">
        <title>Bacterial Dimethylsulfoniopropionate Biosynthesis in the East China Sea.</title>
        <authorList>
            <person name="Liu J."/>
            <person name="Zhang Y."/>
            <person name="Liu J."/>
            <person name="Zhong H."/>
            <person name="Williams B.T."/>
            <person name="Zheng Y."/>
            <person name="Curson A.R.J."/>
            <person name="Sun C."/>
            <person name="Sun H."/>
            <person name="Song D."/>
            <person name="Wagner Mackenzie B."/>
            <person name="Bermejo Martinez A."/>
            <person name="Todd J.D."/>
            <person name="Zhang X.H."/>
        </authorList>
    </citation>
    <scope>NUCLEOTIDE SEQUENCE</scope>
    <source>
        <strain evidence="4">AESS21</strain>
    </source>
</reference>
<dbReference type="RefSeq" id="WP_213215784.1">
    <property type="nucleotide sequence ID" value="NZ_QTKU01000002.1"/>
</dbReference>
<dbReference type="InterPro" id="IPR029056">
    <property type="entry name" value="Ribokinase-like"/>
</dbReference>
<dbReference type="InterPro" id="IPR011611">
    <property type="entry name" value="PfkB_dom"/>
</dbReference>
<evidence type="ECO:0000313" key="5">
    <source>
        <dbReference type="Proteomes" id="UP000705379"/>
    </source>
</evidence>
<dbReference type="SUPFAM" id="SSF53613">
    <property type="entry name" value="Ribokinase-like"/>
    <property type="match status" value="1"/>
</dbReference>
<dbReference type="PANTHER" id="PTHR10584">
    <property type="entry name" value="SUGAR KINASE"/>
    <property type="match status" value="1"/>
</dbReference>
<dbReference type="Proteomes" id="UP000705379">
    <property type="component" value="Unassembled WGS sequence"/>
</dbReference>
<keyword evidence="2 4" id="KW-0418">Kinase</keyword>
<dbReference type="InterPro" id="IPR002173">
    <property type="entry name" value="Carboh/pur_kinase_PfkB_CS"/>
</dbReference>